<keyword evidence="2" id="KW-1185">Reference proteome</keyword>
<reference evidence="1" key="1">
    <citation type="journal article" date="2023" name="Nat. Commun.">
        <title>Diploid and tetraploid genomes of Acorus and the evolution of monocots.</title>
        <authorList>
            <person name="Ma L."/>
            <person name="Liu K.W."/>
            <person name="Li Z."/>
            <person name="Hsiao Y.Y."/>
            <person name="Qi Y."/>
            <person name="Fu T."/>
            <person name="Tang G.D."/>
            <person name="Zhang D."/>
            <person name="Sun W.H."/>
            <person name="Liu D.K."/>
            <person name="Li Y."/>
            <person name="Chen G.Z."/>
            <person name="Liu X.D."/>
            <person name="Liao X.Y."/>
            <person name="Jiang Y.T."/>
            <person name="Yu X."/>
            <person name="Hao Y."/>
            <person name="Huang J."/>
            <person name="Zhao X.W."/>
            <person name="Ke S."/>
            <person name="Chen Y.Y."/>
            <person name="Wu W.L."/>
            <person name="Hsu J.L."/>
            <person name="Lin Y.F."/>
            <person name="Huang M.D."/>
            <person name="Li C.Y."/>
            <person name="Huang L."/>
            <person name="Wang Z.W."/>
            <person name="Zhao X."/>
            <person name="Zhong W.Y."/>
            <person name="Peng D.H."/>
            <person name="Ahmad S."/>
            <person name="Lan S."/>
            <person name="Zhang J.S."/>
            <person name="Tsai W.C."/>
            <person name="Van de Peer Y."/>
            <person name="Liu Z.J."/>
        </authorList>
    </citation>
    <scope>NUCLEOTIDE SEQUENCE</scope>
    <source>
        <strain evidence="1">SCP</strain>
    </source>
</reference>
<dbReference type="Gene3D" id="3.60.10.10">
    <property type="entry name" value="Endonuclease/exonuclease/phosphatase"/>
    <property type="match status" value="1"/>
</dbReference>
<accession>A0AAV9B9V6</accession>
<gene>
    <name evidence="1" type="ORF">QJS04_geneDACA017344</name>
</gene>
<reference evidence="1" key="2">
    <citation type="submission" date="2023-06" db="EMBL/GenBank/DDBJ databases">
        <authorList>
            <person name="Ma L."/>
            <person name="Liu K.-W."/>
            <person name="Li Z."/>
            <person name="Hsiao Y.-Y."/>
            <person name="Qi Y."/>
            <person name="Fu T."/>
            <person name="Tang G."/>
            <person name="Zhang D."/>
            <person name="Sun W.-H."/>
            <person name="Liu D.-K."/>
            <person name="Li Y."/>
            <person name="Chen G.-Z."/>
            <person name="Liu X.-D."/>
            <person name="Liao X.-Y."/>
            <person name="Jiang Y.-T."/>
            <person name="Yu X."/>
            <person name="Hao Y."/>
            <person name="Huang J."/>
            <person name="Zhao X.-W."/>
            <person name="Ke S."/>
            <person name="Chen Y.-Y."/>
            <person name="Wu W.-L."/>
            <person name="Hsu J.-L."/>
            <person name="Lin Y.-F."/>
            <person name="Huang M.-D."/>
            <person name="Li C.-Y."/>
            <person name="Huang L."/>
            <person name="Wang Z.-W."/>
            <person name="Zhao X."/>
            <person name="Zhong W.-Y."/>
            <person name="Peng D.-H."/>
            <person name="Ahmad S."/>
            <person name="Lan S."/>
            <person name="Zhang J.-S."/>
            <person name="Tsai W.-C."/>
            <person name="Van De Peer Y."/>
            <person name="Liu Z.-J."/>
        </authorList>
    </citation>
    <scope>NUCLEOTIDE SEQUENCE</scope>
    <source>
        <strain evidence="1">SCP</strain>
        <tissue evidence="1">Leaves</tissue>
    </source>
</reference>
<evidence type="ECO:0000313" key="1">
    <source>
        <dbReference type="EMBL" id="KAK1273449.1"/>
    </source>
</evidence>
<evidence type="ECO:0000313" key="2">
    <source>
        <dbReference type="Proteomes" id="UP001179952"/>
    </source>
</evidence>
<proteinExistence type="predicted"/>
<name>A0AAV9B9V6_ACOGR</name>
<dbReference type="EMBL" id="JAUJYN010000004">
    <property type="protein sequence ID" value="KAK1273449.1"/>
    <property type="molecule type" value="Genomic_DNA"/>
</dbReference>
<protein>
    <submittedName>
        <fullName evidence="1">Uncharacterized protein</fullName>
    </submittedName>
</protein>
<dbReference type="InterPro" id="IPR036691">
    <property type="entry name" value="Endo/exonu/phosph_ase_sf"/>
</dbReference>
<organism evidence="1 2">
    <name type="scientific">Acorus gramineus</name>
    <name type="common">Dwarf sweet flag</name>
    <dbReference type="NCBI Taxonomy" id="55184"/>
    <lineage>
        <taxon>Eukaryota</taxon>
        <taxon>Viridiplantae</taxon>
        <taxon>Streptophyta</taxon>
        <taxon>Embryophyta</taxon>
        <taxon>Tracheophyta</taxon>
        <taxon>Spermatophyta</taxon>
        <taxon>Magnoliopsida</taxon>
        <taxon>Liliopsida</taxon>
        <taxon>Acoraceae</taxon>
        <taxon>Acorus</taxon>
    </lineage>
</organism>
<dbReference type="AlphaFoldDB" id="A0AAV9B9V6"/>
<sequence length="92" mass="10772">MPRSDQLIHSCITFKHTGQQFYLTSIYAHNDELRRNLLWDELQTIARHSTDKPWLIGGDINEVQYTNEKIGGWPPTLRRLKKFNQCISACNV</sequence>
<dbReference type="SUPFAM" id="SSF56219">
    <property type="entry name" value="DNase I-like"/>
    <property type="match status" value="1"/>
</dbReference>
<dbReference type="Proteomes" id="UP001179952">
    <property type="component" value="Unassembled WGS sequence"/>
</dbReference>
<comment type="caution">
    <text evidence="1">The sequence shown here is derived from an EMBL/GenBank/DDBJ whole genome shotgun (WGS) entry which is preliminary data.</text>
</comment>